<feature type="transmembrane region" description="Helical" evidence="1">
    <location>
        <begin position="20"/>
        <end position="44"/>
    </location>
</feature>
<keyword evidence="1" id="KW-0472">Membrane</keyword>
<gene>
    <name evidence="2" type="ORF">A2V80_01810</name>
</gene>
<dbReference type="Proteomes" id="UP000179013">
    <property type="component" value="Unassembled WGS sequence"/>
</dbReference>
<sequence>MESRAGKGEKLMKEFRKTLWITVLMVVIGFVGLLWGHVLAFLLAGRPLGEATLPEAAAFGALGISVSLASEQIWKWWKSEQ</sequence>
<accession>A0A1F7XCI9</accession>
<keyword evidence="1" id="KW-0812">Transmembrane</keyword>
<reference evidence="2 3" key="1">
    <citation type="journal article" date="2016" name="Nat. Commun.">
        <title>Thousands of microbial genomes shed light on interconnected biogeochemical processes in an aquifer system.</title>
        <authorList>
            <person name="Anantharaman K."/>
            <person name="Brown C.T."/>
            <person name="Hug L.A."/>
            <person name="Sharon I."/>
            <person name="Castelle C.J."/>
            <person name="Probst A.J."/>
            <person name="Thomas B.C."/>
            <person name="Singh A."/>
            <person name="Wilkins M.J."/>
            <person name="Karaoz U."/>
            <person name="Brodie E.L."/>
            <person name="Williams K.H."/>
            <person name="Hubbard S.S."/>
            <person name="Banfield J.F."/>
        </authorList>
    </citation>
    <scope>NUCLEOTIDE SEQUENCE [LARGE SCALE GENOMIC DNA]</scope>
</reference>
<evidence type="ECO:0000256" key="1">
    <source>
        <dbReference type="SAM" id="Phobius"/>
    </source>
</evidence>
<name>A0A1F7XCI9_9BACT</name>
<evidence type="ECO:0000313" key="3">
    <source>
        <dbReference type="Proteomes" id="UP000179013"/>
    </source>
</evidence>
<proteinExistence type="predicted"/>
<organism evidence="2 3">
    <name type="scientific">Candidatus Woesebacteria bacterium RBG_16_39_8b</name>
    <dbReference type="NCBI Taxonomy" id="1802482"/>
    <lineage>
        <taxon>Bacteria</taxon>
        <taxon>Candidatus Woeseibacteriota</taxon>
    </lineage>
</organism>
<dbReference type="AlphaFoldDB" id="A0A1F7XCI9"/>
<dbReference type="EMBL" id="MGFU01000045">
    <property type="protein sequence ID" value="OGM12025.1"/>
    <property type="molecule type" value="Genomic_DNA"/>
</dbReference>
<evidence type="ECO:0000313" key="2">
    <source>
        <dbReference type="EMBL" id="OGM12025.1"/>
    </source>
</evidence>
<comment type="caution">
    <text evidence="2">The sequence shown here is derived from an EMBL/GenBank/DDBJ whole genome shotgun (WGS) entry which is preliminary data.</text>
</comment>
<keyword evidence="1" id="KW-1133">Transmembrane helix</keyword>
<protein>
    <submittedName>
        <fullName evidence="2">Uncharacterized protein</fullName>
    </submittedName>
</protein>